<dbReference type="AlphaFoldDB" id="A0A3M7QFF8"/>
<sequence>MSSDESFSSISSDINDQKKTYKNNLSNILFDNDEPGPSQPIEPKRGRGRPSKNSQITITSAKKRDAKSTSDAAVSQTQNKKRRI</sequence>
<feature type="compositionally biased region" description="Polar residues" evidence="1">
    <location>
        <begin position="51"/>
        <end position="60"/>
    </location>
</feature>
<dbReference type="Proteomes" id="UP000276133">
    <property type="component" value="Unassembled WGS sequence"/>
</dbReference>
<name>A0A3M7QFF8_BRAPC</name>
<feature type="region of interest" description="Disordered" evidence="1">
    <location>
        <begin position="25"/>
        <end position="84"/>
    </location>
</feature>
<reference evidence="2 3" key="1">
    <citation type="journal article" date="2018" name="Sci. Rep.">
        <title>Genomic signatures of local adaptation to the degree of environmental predictability in rotifers.</title>
        <authorList>
            <person name="Franch-Gras L."/>
            <person name="Hahn C."/>
            <person name="Garcia-Roger E.M."/>
            <person name="Carmona M.J."/>
            <person name="Serra M."/>
            <person name="Gomez A."/>
        </authorList>
    </citation>
    <scope>NUCLEOTIDE SEQUENCE [LARGE SCALE GENOMIC DNA]</scope>
    <source>
        <strain evidence="2">HYR1</strain>
    </source>
</reference>
<evidence type="ECO:0000313" key="3">
    <source>
        <dbReference type="Proteomes" id="UP000276133"/>
    </source>
</evidence>
<evidence type="ECO:0000313" key="2">
    <source>
        <dbReference type="EMBL" id="RNA09771.1"/>
    </source>
</evidence>
<gene>
    <name evidence="2" type="ORF">BpHYR1_011451</name>
</gene>
<accession>A0A3M7QFF8</accession>
<comment type="caution">
    <text evidence="2">The sequence shown here is derived from an EMBL/GenBank/DDBJ whole genome shotgun (WGS) entry which is preliminary data.</text>
</comment>
<proteinExistence type="predicted"/>
<protein>
    <submittedName>
        <fullName evidence="2">Uncharacterized protein</fullName>
    </submittedName>
</protein>
<evidence type="ECO:0000256" key="1">
    <source>
        <dbReference type="SAM" id="MobiDB-lite"/>
    </source>
</evidence>
<keyword evidence="3" id="KW-1185">Reference proteome</keyword>
<organism evidence="2 3">
    <name type="scientific">Brachionus plicatilis</name>
    <name type="common">Marine rotifer</name>
    <name type="synonym">Brachionus muelleri</name>
    <dbReference type="NCBI Taxonomy" id="10195"/>
    <lineage>
        <taxon>Eukaryota</taxon>
        <taxon>Metazoa</taxon>
        <taxon>Spiralia</taxon>
        <taxon>Gnathifera</taxon>
        <taxon>Rotifera</taxon>
        <taxon>Eurotatoria</taxon>
        <taxon>Monogononta</taxon>
        <taxon>Pseudotrocha</taxon>
        <taxon>Ploima</taxon>
        <taxon>Brachionidae</taxon>
        <taxon>Brachionus</taxon>
    </lineage>
</organism>
<feature type="compositionally biased region" description="Polar residues" evidence="1">
    <location>
        <begin position="69"/>
        <end position="78"/>
    </location>
</feature>
<dbReference type="EMBL" id="REGN01006372">
    <property type="protein sequence ID" value="RNA09771.1"/>
    <property type="molecule type" value="Genomic_DNA"/>
</dbReference>